<dbReference type="EMBL" id="CAADRP010001112">
    <property type="protein sequence ID" value="VFU35908.1"/>
    <property type="molecule type" value="Genomic_DNA"/>
</dbReference>
<evidence type="ECO:0000313" key="2">
    <source>
        <dbReference type="EMBL" id="VFU35908.1"/>
    </source>
</evidence>
<reference evidence="2" key="1">
    <citation type="submission" date="2019-03" db="EMBL/GenBank/DDBJ databases">
        <authorList>
            <person name="Mank J."/>
            <person name="Almeida P."/>
        </authorList>
    </citation>
    <scope>NUCLEOTIDE SEQUENCE</scope>
    <source>
        <strain evidence="2">78183</strain>
    </source>
</reference>
<dbReference type="Pfam" id="PF02519">
    <property type="entry name" value="Auxin_inducible"/>
    <property type="match status" value="7"/>
</dbReference>
<evidence type="ECO:0000256" key="1">
    <source>
        <dbReference type="ARBA" id="ARBA00006974"/>
    </source>
</evidence>
<dbReference type="InterPro" id="IPR003676">
    <property type="entry name" value="SAUR_fam"/>
</dbReference>
<comment type="similarity">
    <text evidence="1">Belongs to the ARG7 family.</text>
</comment>
<sequence length="604" mass="68084">MGIRLFNAKQIVRRVLLASEESSDVPKGHFVVYVGETRKRCVIPISYLKNPSFQKLLRLVEEEYGFNHPMGGLTIPCSEQVFHDLISCSSVTTLITGIMGIHLYNTKQIAQRILQSPQVCQKGHFAVYVGETQKRFVVPISYLKNPSFQNLLSRVEEEQGFNHPMGGLSILCTVQVFIDLTCNLLTKNFDMAIRVPGIVIGKQILRRIIFSQETSNVRKGHFAVYVGEAQKKRFTIPISYLKHPSLQNLLSQAAEEFGFNHPTGGLSIPCSEEEFTGLILRMSKFLQLSPSAASKASSTVPKGCLAVYVGEIGKKRFVVPISYLNQPTFQDLLSQAAEEFGYHHPMGGLTIPCREDIFHDIISCFDQQRKPAMACSNSAHLNHLASNVPKGFLAVYVGEIQKKRFIIPISYLNQPMFQDLLSQAEEEFGYHHPMGGLTIPCKEDIFHDDKQKKEGFLRYRAKKIFDCALVKQNILRGSSAAKDVRKGYVAVYVGEEEKKRFVIPVSYLNQPSFRKLLSKAEEEFGFQHPMGGLTIPCREDKTRGVISKRVLRQFTTPTSLDVPKGFLTVYVGESEKKRIVITISYLYGPLFQDLLSKAEEEFGF</sequence>
<proteinExistence type="inferred from homology"/>
<name>A0A6N2L447_SALVM</name>
<accession>A0A6N2L447</accession>
<organism evidence="2">
    <name type="scientific">Salix viminalis</name>
    <name type="common">Common osier</name>
    <name type="synonym">Basket willow</name>
    <dbReference type="NCBI Taxonomy" id="40686"/>
    <lineage>
        <taxon>Eukaryota</taxon>
        <taxon>Viridiplantae</taxon>
        <taxon>Streptophyta</taxon>
        <taxon>Embryophyta</taxon>
        <taxon>Tracheophyta</taxon>
        <taxon>Spermatophyta</taxon>
        <taxon>Magnoliopsida</taxon>
        <taxon>eudicotyledons</taxon>
        <taxon>Gunneridae</taxon>
        <taxon>Pentapetalae</taxon>
        <taxon>rosids</taxon>
        <taxon>fabids</taxon>
        <taxon>Malpighiales</taxon>
        <taxon>Salicaceae</taxon>
        <taxon>Saliceae</taxon>
        <taxon>Salix</taxon>
    </lineage>
</organism>
<dbReference type="PANTHER" id="PTHR31929">
    <property type="entry name" value="SAUR-LIKE AUXIN-RESPONSIVE PROTEIN FAMILY-RELATED"/>
    <property type="match status" value="1"/>
</dbReference>
<gene>
    <name evidence="2" type="ORF">SVIM_LOCUS179154</name>
</gene>
<dbReference type="GO" id="GO:0009733">
    <property type="term" value="P:response to auxin"/>
    <property type="evidence" value="ECO:0007669"/>
    <property type="project" value="InterPro"/>
</dbReference>
<dbReference type="AlphaFoldDB" id="A0A6N2L447"/>
<protein>
    <submittedName>
        <fullName evidence="2">Uncharacterized protein</fullName>
    </submittedName>
</protein>